<dbReference type="EMBL" id="FPKX01000074">
    <property type="protein sequence ID" value="SFZ99099.1"/>
    <property type="molecule type" value="Genomic_DNA"/>
</dbReference>
<keyword evidence="1" id="KW-0812">Transmembrane</keyword>
<sequence length="210" mass="23396">MTKVKVRLALLALLLPFLLNATNILKDDILKPEAAKLVNVMADELALKTGVNGYVVATNENFPERFNLVEYSKKYEANMSKPYVVLIFAPNAIITVKSEAKGRVAIIPSSVDISKMYDKSDVEDATIDVIAAKDKNTKEDKYNIGVVQGFSELADQIANSKNIELTTTLPNETRFIIGILQIIVLVGAALVFWMFIFRPLYLRIKNGKEK</sequence>
<proteinExistence type="predicted"/>
<evidence type="ECO:0000256" key="1">
    <source>
        <dbReference type="SAM" id="Phobius"/>
    </source>
</evidence>
<dbReference type="AlphaFoldDB" id="A0A1W1EGB9"/>
<name>A0A1W1EGB9_9ZZZZ</name>
<keyword evidence="1" id="KW-0472">Membrane</keyword>
<protein>
    <submittedName>
        <fullName evidence="2">Arginine/ornithine antiporter ArcD</fullName>
    </submittedName>
</protein>
<evidence type="ECO:0000313" key="2">
    <source>
        <dbReference type="EMBL" id="SFZ99099.1"/>
    </source>
</evidence>
<accession>A0A1W1EGB9</accession>
<keyword evidence="1" id="KW-1133">Transmembrane helix</keyword>
<organism evidence="2">
    <name type="scientific">hydrothermal vent metagenome</name>
    <dbReference type="NCBI Taxonomy" id="652676"/>
    <lineage>
        <taxon>unclassified sequences</taxon>
        <taxon>metagenomes</taxon>
        <taxon>ecological metagenomes</taxon>
    </lineage>
</organism>
<feature type="transmembrane region" description="Helical" evidence="1">
    <location>
        <begin position="175"/>
        <end position="196"/>
    </location>
</feature>
<reference evidence="2" key="1">
    <citation type="submission" date="2016-10" db="EMBL/GenBank/DDBJ databases">
        <authorList>
            <person name="de Groot N.N."/>
        </authorList>
    </citation>
    <scope>NUCLEOTIDE SEQUENCE</scope>
</reference>
<gene>
    <name evidence="2" type="ORF">MNB_SV-5-1013</name>
</gene>